<feature type="transmembrane region" description="Helical" evidence="1">
    <location>
        <begin position="97"/>
        <end position="118"/>
    </location>
</feature>
<evidence type="ECO:0000313" key="2">
    <source>
        <dbReference type="EMBL" id="XBY45287.1"/>
    </source>
</evidence>
<feature type="transmembrane region" description="Helical" evidence="1">
    <location>
        <begin position="130"/>
        <end position="152"/>
    </location>
</feature>
<dbReference type="EMBL" id="CP158568">
    <property type="protein sequence ID" value="XBY45287.1"/>
    <property type="molecule type" value="Genomic_DNA"/>
</dbReference>
<gene>
    <name evidence="2" type="ORF">ABS361_03090</name>
</gene>
<protein>
    <recommendedName>
        <fullName evidence="3">Glycosyltransferase RgtA/B/C/D-like domain-containing protein</fullName>
    </recommendedName>
</protein>
<feature type="transmembrane region" description="Helical" evidence="1">
    <location>
        <begin position="172"/>
        <end position="199"/>
    </location>
</feature>
<keyword evidence="1" id="KW-1133">Transmembrane helix</keyword>
<proteinExistence type="predicted"/>
<accession>A0AAU7XB59</accession>
<dbReference type="RefSeq" id="WP_407050377.1">
    <property type="nucleotide sequence ID" value="NZ_CP158568.1"/>
</dbReference>
<dbReference type="KEGG" id="mflg:ABS361_03090"/>
<feature type="transmembrane region" description="Helical" evidence="1">
    <location>
        <begin position="261"/>
        <end position="286"/>
    </location>
</feature>
<organism evidence="2">
    <name type="scientific">Methyloraptor flagellatus</name>
    <dbReference type="NCBI Taxonomy" id="3162530"/>
    <lineage>
        <taxon>Bacteria</taxon>
        <taxon>Pseudomonadati</taxon>
        <taxon>Pseudomonadota</taxon>
        <taxon>Alphaproteobacteria</taxon>
        <taxon>Hyphomicrobiales</taxon>
        <taxon>Ancalomicrobiaceae</taxon>
        <taxon>Methyloraptor</taxon>
    </lineage>
</organism>
<sequence>MSQISLPAARGGSLLQRAAKIDVTLAFVILTAVVLVPVFLVAVPPLADYINHLARMHVIAIGGKDADLAAFYRIDWQLIPNLAMDLVVPLFARFFDIYFAGQLFTATTVLLLVTGPLAISKVLFGRVNPLPLVAFVFVYNGIFLVGLMNYLVGVGIAMWGLAIWVKILDRPLILRLAVSTALVAALYLCHLYSLGFYGMAIGAYEIWSWAKRGYKFDRKLVLDIVAMVVPVIPAAVVLLTSSTWGLSGEYAWNSHTKVDGIAYIFRAYSDSLDLGLTALLALAFGWAMRRKLISFHGAALPLLVVGTAVFLAMPELLFGSYMADQRLPAALFLMLLGFVRLDVSDRTVRACFFGMVIAFTAVRTADVAYHWGKLGHIYDEFRQSVASLPRGAKILVTYADDPQGSDLERDAISHAPCVAMIERSALVSTAFTVKGKQIMTVRKTFQDRVDTEDGTPPTVSQAVVAAYPPTDEPVTKTYWSNWTQDHDYMFVLYTERGVKNPDPDDLSLVYEGDGFQLYKINR</sequence>
<feature type="transmembrane region" description="Helical" evidence="1">
    <location>
        <begin position="220"/>
        <end position="241"/>
    </location>
</feature>
<reference evidence="2" key="1">
    <citation type="submission" date="2024-06" db="EMBL/GenBank/DDBJ databases">
        <title>Methylostella associata gen. nov., sp. nov., a novel Ancalomicrobiaceae-affiliated facultatively methylotrophic bacteria that feed on methanotrophs of the genus Methylococcus.</title>
        <authorList>
            <person name="Saltykova V."/>
            <person name="Danilova O.V."/>
            <person name="Oshkin I.Y."/>
            <person name="Belova S.E."/>
            <person name="Pimenov N.V."/>
            <person name="Dedysh S.N."/>
        </authorList>
    </citation>
    <scope>NUCLEOTIDE SEQUENCE</scope>
    <source>
        <strain evidence="2">S20</strain>
    </source>
</reference>
<name>A0AAU7XB59_9HYPH</name>
<keyword evidence="1" id="KW-0812">Transmembrane</keyword>
<feature type="transmembrane region" description="Helical" evidence="1">
    <location>
        <begin position="21"/>
        <end position="43"/>
    </location>
</feature>
<evidence type="ECO:0008006" key="3">
    <source>
        <dbReference type="Google" id="ProtNLM"/>
    </source>
</evidence>
<feature type="transmembrane region" description="Helical" evidence="1">
    <location>
        <begin position="293"/>
        <end position="313"/>
    </location>
</feature>
<keyword evidence="1" id="KW-0472">Membrane</keyword>
<evidence type="ECO:0000256" key="1">
    <source>
        <dbReference type="SAM" id="Phobius"/>
    </source>
</evidence>
<dbReference type="AlphaFoldDB" id="A0AAU7XB59"/>